<dbReference type="RefSeq" id="WP_338839158.1">
    <property type="nucleotide sequence ID" value="NZ_CP147988.1"/>
</dbReference>
<keyword evidence="3" id="KW-1185">Reference proteome</keyword>
<sequence>MNKKSWKKDRRKVACATLLSFFLSFVCYGQQDSFGINVKKTDSLYILGYPEKLKVMSFVSTRSLEIDAGDKNYSPNYPLNLGVGLVVKNTIFGMQLGYGFIPLKSKKEYGNSKVMDFQAHHYGRNVIVDLFFQNYKGFYSHRRSGSIEELFPDMSVLQFGAEATYLFNGKRYSSKAAFDLNELQLRSAGSWLVGGGAYYYRLKGFDDYAASSANSFENVQLGINAGYAYSLVLNDRWLLSGMAKAGVNFGDATHKTRNGKVDIYPTAAARFSGNYHKKDWGLSMVIMISNKSVYPIKSDELSLTSITMQLSYVKHLDDLFKKKNK</sequence>
<dbReference type="Pfam" id="PF14391">
    <property type="entry name" value="DUF4421"/>
    <property type="match status" value="1"/>
</dbReference>
<proteinExistence type="predicted"/>
<dbReference type="EMBL" id="CP147988">
    <property type="protein sequence ID" value="WXK48382.1"/>
    <property type="molecule type" value="Genomic_DNA"/>
</dbReference>
<feature type="signal peptide" evidence="1">
    <location>
        <begin position="1"/>
        <end position="29"/>
    </location>
</feature>
<evidence type="ECO:0000256" key="1">
    <source>
        <dbReference type="SAM" id="SignalP"/>
    </source>
</evidence>
<feature type="chain" id="PRO_5045899429" evidence="1">
    <location>
        <begin position="30"/>
        <end position="325"/>
    </location>
</feature>
<keyword evidence="1" id="KW-0732">Signal</keyword>
<reference evidence="2 3" key="1">
    <citation type="submission" date="2024-02" db="EMBL/GenBank/DDBJ databases">
        <title>complete genome of Flavobacterium ginsenosidimutans Str. YTB16.</title>
        <authorList>
            <person name="Wang Q."/>
        </authorList>
    </citation>
    <scope>NUCLEOTIDE SEQUENCE [LARGE SCALE GENOMIC DNA]</scope>
    <source>
        <strain evidence="2 3">YTB16</strain>
    </source>
</reference>
<accession>A0ABZ2Q5B6</accession>
<organism evidence="2 3">
    <name type="scientific">Flavobacterium ginsenosidimutans</name>
    <dbReference type="NCBI Taxonomy" id="687844"/>
    <lineage>
        <taxon>Bacteria</taxon>
        <taxon>Pseudomonadati</taxon>
        <taxon>Bacteroidota</taxon>
        <taxon>Flavobacteriia</taxon>
        <taxon>Flavobacteriales</taxon>
        <taxon>Flavobacteriaceae</taxon>
        <taxon>Flavobacterium</taxon>
    </lineage>
</organism>
<evidence type="ECO:0000313" key="2">
    <source>
        <dbReference type="EMBL" id="WXK48382.1"/>
    </source>
</evidence>
<gene>
    <name evidence="2" type="ORF">V6624_15240</name>
</gene>
<evidence type="ECO:0000313" key="3">
    <source>
        <dbReference type="Proteomes" id="UP001447857"/>
    </source>
</evidence>
<dbReference type="InterPro" id="IPR025535">
    <property type="entry name" value="DUF4421"/>
</dbReference>
<name>A0ABZ2Q5B6_9FLAO</name>
<protein>
    <submittedName>
        <fullName evidence="2">DUF4421 family protein</fullName>
    </submittedName>
</protein>
<dbReference type="Proteomes" id="UP001447857">
    <property type="component" value="Chromosome"/>
</dbReference>